<feature type="site" description="Required for activity" evidence="12">
    <location>
        <position position="373"/>
    </location>
</feature>
<comment type="catalytic activity">
    <reaction evidence="12">
        <text>ATP + H2O + 4 H(+)(in) = ADP + phosphate + 5 H(+)(out)</text>
        <dbReference type="Rhea" id="RHEA:57720"/>
        <dbReference type="ChEBI" id="CHEBI:15377"/>
        <dbReference type="ChEBI" id="CHEBI:15378"/>
        <dbReference type="ChEBI" id="CHEBI:30616"/>
        <dbReference type="ChEBI" id="CHEBI:43474"/>
        <dbReference type="ChEBI" id="CHEBI:456216"/>
        <dbReference type="EC" id="7.1.2.2"/>
    </reaction>
</comment>
<dbReference type="PANTHER" id="PTHR48082:SF2">
    <property type="entry name" value="ATP SYNTHASE SUBUNIT ALPHA, MITOCHONDRIAL"/>
    <property type="match status" value="1"/>
</dbReference>
<dbReference type="InterPro" id="IPR038376">
    <property type="entry name" value="ATP_synth_asu_C_sf"/>
</dbReference>
<comment type="similarity">
    <text evidence="2 12">Belongs to the ATPase alpha/beta chains family.</text>
</comment>
<evidence type="ECO:0000256" key="11">
    <source>
        <dbReference type="ARBA" id="ARBA00023310"/>
    </source>
</evidence>
<feature type="binding site" evidence="12">
    <location>
        <begin position="172"/>
        <end position="179"/>
    </location>
    <ligand>
        <name>ATP</name>
        <dbReference type="ChEBI" id="CHEBI:30616"/>
    </ligand>
</feature>
<dbReference type="InterPro" id="IPR033732">
    <property type="entry name" value="ATP_synth_F1_a_nt-bd_dom"/>
</dbReference>
<dbReference type="SUPFAM" id="SSF47917">
    <property type="entry name" value="C-terminal domain of alpha and beta subunits of F1 ATP synthase"/>
    <property type="match status" value="1"/>
</dbReference>
<dbReference type="SUPFAM" id="SSF52540">
    <property type="entry name" value="P-loop containing nucleoside triphosphate hydrolases"/>
    <property type="match status" value="1"/>
</dbReference>
<evidence type="ECO:0000259" key="16">
    <source>
        <dbReference type="Pfam" id="PF02874"/>
    </source>
</evidence>
<evidence type="ECO:0000256" key="6">
    <source>
        <dbReference type="ARBA" id="ARBA00022840"/>
    </source>
</evidence>
<dbReference type="CDD" id="cd18113">
    <property type="entry name" value="ATP-synt_F1_alpha_C"/>
    <property type="match status" value="1"/>
</dbReference>
<dbReference type="PROSITE" id="PS00152">
    <property type="entry name" value="ATPASE_ALPHA_BETA"/>
    <property type="match status" value="1"/>
</dbReference>
<dbReference type="InterPro" id="IPR000793">
    <property type="entry name" value="ATP_synth_asu_C"/>
</dbReference>
<gene>
    <name evidence="12 17" type="primary">atpA</name>
    <name evidence="17" type="ORF">KV203_05035</name>
</gene>
<evidence type="ECO:0000256" key="2">
    <source>
        <dbReference type="ARBA" id="ARBA00008936"/>
    </source>
</evidence>
<evidence type="ECO:0000259" key="14">
    <source>
        <dbReference type="Pfam" id="PF00006"/>
    </source>
</evidence>
<evidence type="ECO:0000256" key="12">
    <source>
        <dbReference type="HAMAP-Rule" id="MF_01346"/>
    </source>
</evidence>
<dbReference type="InterPro" id="IPR027417">
    <property type="entry name" value="P-loop_NTPase"/>
</dbReference>
<proteinExistence type="inferred from homology"/>
<keyword evidence="3 12" id="KW-0813">Transport</keyword>
<keyword evidence="12" id="KW-0375">Hydrogen ion transport</keyword>
<dbReference type="Pfam" id="PF00306">
    <property type="entry name" value="ATP-synt_ab_C"/>
    <property type="match status" value="1"/>
</dbReference>
<dbReference type="CDD" id="cd18116">
    <property type="entry name" value="ATP-synt_F1_alpha_N"/>
    <property type="match status" value="1"/>
</dbReference>
<dbReference type="Gene3D" id="2.40.30.20">
    <property type="match status" value="1"/>
</dbReference>
<keyword evidence="4 12" id="KW-1003">Cell membrane</keyword>
<dbReference type="PANTHER" id="PTHR48082">
    <property type="entry name" value="ATP SYNTHASE SUBUNIT ALPHA, MITOCHONDRIAL"/>
    <property type="match status" value="1"/>
</dbReference>
<name>A0ABX8SEA0_9ACTN</name>
<keyword evidence="8 12" id="KW-0406">Ion transport</keyword>
<evidence type="ECO:0000256" key="8">
    <source>
        <dbReference type="ARBA" id="ARBA00023065"/>
    </source>
</evidence>
<feature type="domain" description="ATPase F1/V1/A1 complex alpha/beta subunit N-terminal" evidence="16">
    <location>
        <begin position="29"/>
        <end position="95"/>
    </location>
</feature>
<evidence type="ECO:0000313" key="18">
    <source>
        <dbReference type="Proteomes" id="UP000887023"/>
    </source>
</evidence>
<dbReference type="InterPro" id="IPR023366">
    <property type="entry name" value="ATP_synth_asu-like_sf"/>
</dbReference>
<dbReference type="EMBL" id="CP079105">
    <property type="protein sequence ID" value="QXQ14760.1"/>
    <property type="molecule type" value="Genomic_DNA"/>
</dbReference>
<dbReference type="Gene3D" id="1.20.150.20">
    <property type="entry name" value="ATP synthase alpha/beta chain, C-terminal domain"/>
    <property type="match status" value="1"/>
</dbReference>
<reference evidence="17" key="1">
    <citation type="submission" date="2021-07" db="EMBL/GenBank/DDBJ databases">
        <title>Candidatus Kaistella beijingensis sp. nov. isolated from a municipal wastewater treatment plant is involved in sludge foaming.</title>
        <authorList>
            <person name="Song Y."/>
            <person name="Liu S.-J."/>
        </authorList>
    </citation>
    <scope>NUCLEOTIDE SEQUENCE</scope>
    <source>
        <strain evidence="17">DSM 43998</strain>
    </source>
</reference>
<evidence type="ECO:0000256" key="9">
    <source>
        <dbReference type="ARBA" id="ARBA00023136"/>
    </source>
</evidence>
<sequence>MAELTISPDEIHGAIESYVSSFSSETNREEIGIVADTGDGIAHVEGLPSAMTQELLEFEGGVLGVALNLDEGSIGAVILGEYEHIEEGQQVRRTGEVLSVPVGDAFLGRVVDPLGKPIDGLGDIEPETRRALELQAPSVVQRQSVAQPLQTGIKAIDAMTPIGRGQRQLIIGDRKTGKTAVCVDTILNQKEAWATGDPAQQVRCVYVAVGQKGSTIAGVRQALDDAGALEYTTIVAAPASDSAGFKWLAPYTGSAIGQHWMYDGKHVLIVFDDLTKQAEAYRAISLLLRRPPGREAYPGDVFYLHSRLLERCAKLSDELGAGSMTGLPIIETKANDISAYIPTNVISITDGQCFLETDLFNQGVRPAINVGVSVSRVGGAAQIKAMKEVAGSLRLELSQYRELEAFAAFASDLDAASKAQLERGARLVELLKQPQYTPYPVEEQVVAIYLGTGGHLDSVPVADVIRFETEFLEAMRSRHSDILATIRDSKKLDDDTSESLDSAIADFKKSFAASDGGSVTADDNAGVEALDDEEAESVKVRRSAPSLKK</sequence>
<dbReference type="Gene3D" id="3.40.50.300">
    <property type="entry name" value="P-loop containing nucleotide triphosphate hydrolases"/>
    <property type="match status" value="1"/>
</dbReference>
<evidence type="ECO:0000256" key="10">
    <source>
        <dbReference type="ARBA" id="ARBA00023196"/>
    </source>
</evidence>
<evidence type="ECO:0000259" key="15">
    <source>
        <dbReference type="Pfam" id="PF00306"/>
    </source>
</evidence>
<keyword evidence="7 12" id="KW-1278">Translocase</keyword>
<dbReference type="HAMAP" id="MF_01346">
    <property type="entry name" value="ATP_synth_alpha_bact"/>
    <property type="match status" value="1"/>
</dbReference>
<keyword evidence="10 12" id="KW-0139">CF(1)</keyword>
<evidence type="ECO:0000256" key="1">
    <source>
        <dbReference type="ARBA" id="ARBA00004370"/>
    </source>
</evidence>
<evidence type="ECO:0000256" key="4">
    <source>
        <dbReference type="ARBA" id="ARBA00022475"/>
    </source>
</evidence>
<evidence type="ECO:0000256" key="7">
    <source>
        <dbReference type="ARBA" id="ARBA00022967"/>
    </source>
</evidence>
<dbReference type="RefSeq" id="WP_066468347.1">
    <property type="nucleotide sequence ID" value="NZ_CBCRUZ010000004.1"/>
</dbReference>
<protein>
    <recommendedName>
        <fullName evidence="12">ATP synthase subunit alpha</fullName>
        <ecNumber evidence="12">7.1.2.2</ecNumber>
    </recommendedName>
    <alternativeName>
        <fullName evidence="12">ATP synthase F1 sector subunit alpha</fullName>
    </alternativeName>
    <alternativeName>
        <fullName evidence="12">F-ATPase subunit alpha</fullName>
    </alternativeName>
</protein>
<dbReference type="EC" id="7.1.2.2" evidence="12"/>
<comment type="subcellular location">
    <subcellularLocation>
        <location evidence="12">Cell membrane</location>
        <topology evidence="12">Peripheral membrane protein</topology>
    </subcellularLocation>
    <subcellularLocation>
        <location evidence="1">Membrane</location>
    </subcellularLocation>
</comment>
<dbReference type="InterPro" id="IPR000194">
    <property type="entry name" value="ATPase_F1/V1/A1_a/bsu_nucl-bd"/>
</dbReference>
<dbReference type="Proteomes" id="UP000887023">
    <property type="component" value="Chromosome"/>
</dbReference>
<keyword evidence="5 12" id="KW-0547">Nucleotide-binding</keyword>
<dbReference type="InterPro" id="IPR020003">
    <property type="entry name" value="ATPase_a/bsu_AS"/>
</dbReference>
<accession>A0ABX8SEA0</accession>
<dbReference type="NCBIfam" id="TIGR00962">
    <property type="entry name" value="atpA"/>
    <property type="match status" value="1"/>
</dbReference>
<evidence type="ECO:0000256" key="5">
    <source>
        <dbReference type="ARBA" id="ARBA00022741"/>
    </source>
</evidence>
<evidence type="ECO:0000256" key="3">
    <source>
        <dbReference type="ARBA" id="ARBA00022448"/>
    </source>
</evidence>
<keyword evidence="6 12" id="KW-0067">ATP-binding</keyword>
<keyword evidence="9 12" id="KW-0472">Membrane</keyword>
<keyword evidence="11 12" id="KW-0066">ATP synthesis</keyword>
<evidence type="ECO:0000313" key="17">
    <source>
        <dbReference type="EMBL" id="QXQ14760.1"/>
    </source>
</evidence>
<dbReference type="CDD" id="cd01132">
    <property type="entry name" value="F1-ATPase_alpha_CD"/>
    <property type="match status" value="1"/>
</dbReference>
<dbReference type="NCBIfam" id="NF009884">
    <property type="entry name" value="PRK13343.1"/>
    <property type="match status" value="1"/>
</dbReference>
<dbReference type="InterPro" id="IPR004100">
    <property type="entry name" value="ATPase_F1/V1/A1_a/bsu_N"/>
</dbReference>
<dbReference type="InterPro" id="IPR036121">
    <property type="entry name" value="ATPase_F1/V1/A1_a/bsu_N_sf"/>
</dbReference>
<dbReference type="SUPFAM" id="SSF50615">
    <property type="entry name" value="N-terminal domain of alpha and beta subunits of F1 ATP synthase"/>
    <property type="match status" value="1"/>
</dbReference>
<evidence type="ECO:0000256" key="13">
    <source>
        <dbReference type="SAM" id="MobiDB-lite"/>
    </source>
</evidence>
<feature type="domain" description="ATP synthase alpha subunit C-terminal" evidence="15">
    <location>
        <begin position="382"/>
        <end position="507"/>
    </location>
</feature>
<dbReference type="Pfam" id="PF02874">
    <property type="entry name" value="ATP-synt_ab_N"/>
    <property type="match status" value="1"/>
</dbReference>
<dbReference type="InterPro" id="IPR005294">
    <property type="entry name" value="ATP_synth_F1_asu"/>
</dbReference>
<feature type="region of interest" description="Disordered" evidence="13">
    <location>
        <begin position="515"/>
        <end position="549"/>
    </location>
</feature>
<organism evidence="17 18">
    <name type="scientific">Skermania pinensis</name>
    <dbReference type="NCBI Taxonomy" id="39122"/>
    <lineage>
        <taxon>Bacteria</taxon>
        <taxon>Bacillati</taxon>
        <taxon>Actinomycetota</taxon>
        <taxon>Actinomycetes</taxon>
        <taxon>Mycobacteriales</taxon>
        <taxon>Gordoniaceae</taxon>
        <taxon>Skermania</taxon>
    </lineage>
</organism>
<feature type="domain" description="ATPase F1/V1/A1 complex alpha/beta subunit nucleotide-binding" evidence="14">
    <location>
        <begin position="152"/>
        <end position="375"/>
    </location>
</feature>
<dbReference type="Pfam" id="PF00006">
    <property type="entry name" value="ATP-synt_ab"/>
    <property type="match status" value="1"/>
</dbReference>
<keyword evidence="18" id="KW-1185">Reference proteome</keyword>
<comment type="function">
    <text evidence="12">Produces ATP from ADP in the presence of a proton gradient across the membrane. The alpha chain is a regulatory subunit.</text>
</comment>